<sequence length="110" mass="12354">MFSSLLSGGLITYSDLVEQGFTDVASHLMCAQSTRGAFVCEEKSTRRARSPSLDEVRCNPRIRVRDHERASTQTSNCVALRSRDDTIHHIGNFLEVSRSASEDRECPFDM</sequence>
<dbReference type="VEuPathDB" id="TriTrypDB:BSAL_87995c"/>
<accession>A0A0S4KFD9</accession>
<proteinExistence type="predicted"/>
<dbReference type="Proteomes" id="UP000051952">
    <property type="component" value="Unassembled WGS sequence"/>
</dbReference>
<evidence type="ECO:0000313" key="2">
    <source>
        <dbReference type="Proteomes" id="UP000051952"/>
    </source>
</evidence>
<gene>
    <name evidence="1" type="ORF">BSAL_87995c</name>
</gene>
<keyword evidence="2" id="KW-1185">Reference proteome</keyword>
<organism evidence="1 2">
    <name type="scientific">Bodo saltans</name>
    <name type="common">Flagellated protozoan</name>
    <dbReference type="NCBI Taxonomy" id="75058"/>
    <lineage>
        <taxon>Eukaryota</taxon>
        <taxon>Discoba</taxon>
        <taxon>Euglenozoa</taxon>
        <taxon>Kinetoplastea</taxon>
        <taxon>Metakinetoplastina</taxon>
        <taxon>Eubodonida</taxon>
        <taxon>Bodonidae</taxon>
        <taxon>Bodo</taxon>
    </lineage>
</organism>
<dbReference type="EMBL" id="CYKH01001107">
    <property type="protein sequence ID" value="CUI14394.1"/>
    <property type="molecule type" value="Genomic_DNA"/>
</dbReference>
<evidence type="ECO:0000313" key="1">
    <source>
        <dbReference type="EMBL" id="CUI14394.1"/>
    </source>
</evidence>
<reference evidence="2" key="1">
    <citation type="submission" date="2015-09" db="EMBL/GenBank/DDBJ databases">
        <authorList>
            <consortium name="Pathogen Informatics"/>
        </authorList>
    </citation>
    <scope>NUCLEOTIDE SEQUENCE [LARGE SCALE GENOMIC DNA]</scope>
    <source>
        <strain evidence="2">Lake Konstanz</strain>
    </source>
</reference>
<dbReference type="AlphaFoldDB" id="A0A0S4KFD9"/>
<protein>
    <submittedName>
        <fullName evidence="1">Uncharacterized protein</fullName>
    </submittedName>
</protein>
<name>A0A0S4KFD9_BODSA</name>